<dbReference type="PANTHER" id="PTHR43649:SF31">
    <property type="entry name" value="SN-GLYCEROL-3-PHOSPHATE-BINDING PERIPLASMIC PROTEIN UGPB"/>
    <property type="match status" value="1"/>
</dbReference>
<organism evidence="5 6">
    <name type="scientific">Ruania alba</name>
    <dbReference type="NCBI Taxonomy" id="648782"/>
    <lineage>
        <taxon>Bacteria</taxon>
        <taxon>Bacillati</taxon>
        <taxon>Actinomycetota</taxon>
        <taxon>Actinomycetes</taxon>
        <taxon>Micrococcales</taxon>
        <taxon>Ruaniaceae</taxon>
        <taxon>Ruania</taxon>
    </lineage>
</organism>
<dbReference type="AlphaFoldDB" id="A0A1H5HJW5"/>
<dbReference type="GO" id="GO:0030313">
    <property type="term" value="C:cell envelope"/>
    <property type="evidence" value="ECO:0007669"/>
    <property type="project" value="UniProtKB-SubCell"/>
</dbReference>
<comment type="subcellular location">
    <subcellularLocation>
        <location evidence="1">Cell envelope</location>
    </subcellularLocation>
</comment>
<dbReference type="InterPro" id="IPR006059">
    <property type="entry name" value="SBP"/>
</dbReference>
<evidence type="ECO:0000256" key="3">
    <source>
        <dbReference type="ARBA" id="ARBA00022448"/>
    </source>
</evidence>
<comment type="similarity">
    <text evidence="2">Belongs to the bacterial solute-binding protein 1 family.</text>
</comment>
<dbReference type="InterPro" id="IPR050490">
    <property type="entry name" value="Bact_solute-bd_prot1"/>
</dbReference>
<dbReference type="SUPFAM" id="SSF53850">
    <property type="entry name" value="Periplasmic binding protein-like II"/>
    <property type="match status" value="1"/>
</dbReference>
<dbReference type="Gene3D" id="3.40.190.10">
    <property type="entry name" value="Periplasmic binding protein-like II"/>
    <property type="match status" value="1"/>
</dbReference>
<keyword evidence="5" id="KW-0762">Sugar transport</keyword>
<evidence type="ECO:0000256" key="2">
    <source>
        <dbReference type="ARBA" id="ARBA00008520"/>
    </source>
</evidence>
<dbReference type="Proteomes" id="UP000199220">
    <property type="component" value="Unassembled WGS sequence"/>
</dbReference>
<evidence type="ECO:0000256" key="4">
    <source>
        <dbReference type="ARBA" id="ARBA00022729"/>
    </source>
</evidence>
<keyword evidence="6" id="KW-1185">Reference proteome</keyword>
<protein>
    <submittedName>
        <fullName evidence="5">Multiple sugar transport system substrate-binding protein</fullName>
    </submittedName>
</protein>
<dbReference type="RefSeq" id="WP_089772754.1">
    <property type="nucleotide sequence ID" value="NZ_FNTX01000001.1"/>
</dbReference>
<dbReference type="EMBL" id="FNTX01000001">
    <property type="protein sequence ID" value="SEE28160.1"/>
    <property type="molecule type" value="Genomic_DNA"/>
</dbReference>
<proteinExistence type="inferred from homology"/>
<dbReference type="PROSITE" id="PS51257">
    <property type="entry name" value="PROKAR_LIPOPROTEIN"/>
    <property type="match status" value="1"/>
</dbReference>
<dbReference type="STRING" id="648782.SAMN04488554_1980"/>
<evidence type="ECO:0000313" key="5">
    <source>
        <dbReference type="EMBL" id="SEE28160.1"/>
    </source>
</evidence>
<evidence type="ECO:0000256" key="1">
    <source>
        <dbReference type="ARBA" id="ARBA00004196"/>
    </source>
</evidence>
<keyword evidence="3" id="KW-0813">Transport</keyword>
<sequence length="449" mass="48884">MSRSIESPRQGGTLSRRSLLHGTGALGTAGLLAACGGGGEGGGTSTGGGGNGGGGKTAVKVWTVPEGPSDEQFQREQFDIFMENNPDIEVELQFFAGDAYGNAMQLAYTGGAEDAPDVFRQSGAGNLLLRDLVSRGWIQPLDEFVTDDFSSRFPDWVMDPARSPLYVDGELYGVPRPDPRVQALRPMFYNIDILEDFGYSAPPTTWSEYREMAERITTDGDQAVYGTVGKNFLVLQRFAGPHPHGGDNQPAISLVDGEPMTADSSFADVVEFGQAMQRDGVFTPGWESWGGTDAIQQMAAGRLAMYMYPIFHANEIRNANPDINLGIAAPPMPDDGMAGTLKPNNNVMGFWFMNSETEVSEAAWRVLDFFGSVEFQQAAFQSERQISLMPAVYDGIDVDPDTEAFRSIAEEIVRIHPDPFLVDPAAEEFYRQLVEKGERPFANGILGVR</sequence>
<gene>
    <name evidence="5" type="ORF">SAMN04488554_1980</name>
</gene>
<dbReference type="PROSITE" id="PS51318">
    <property type="entry name" value="TAT"/>
    <property type="match status" value="1"/>
</dbReference>
<evidence type="ECO:0000313" key="6">
    <source>
        <dbReference type="Proteomes" id="UP000199220"/>
    </source>
</evidence>
<dbReference type="InterPro" id="IPR006311">
    <property type="entry name" value="TAT_signal"/>
</dbReference>
<dbReference type="PANTHER" id="PTHR43649">
    <property type="entry name" value="ARABINOSE-BINDING PROTEIN-RELATED"/>
    <property type="match status" value="1"/>
</dbReference>
<name>A0A1H5HJW5_9MICO</name>
<accession>A0A1H5HJW5</accession>
<dbReference type="OrthoDB" id="2060074at2"/>
<keyword evidence="4" id="KW-0732">Signal</keyword>
<reference evidence="6" key="1">
    <citation type="submission" date="2016-10" db="EMBL/GenBank/DDBJ databases">
        <authorList>
            <person name="Varghese N."/>
            <person name="Submissions S."/>
        </authorList>
    </citation>
    <scope>NUCLEOTIDE SEQUENCE [LARGE SCALE GENOMIC DNA]</scope>
    <source>
        <strain evidence="6">DSM 21368</strain>
    </source>
</reference>
<dbReference type="Pfam" id="PF01547">
    <property type="entry name" value="SBP_bac_1"/>
    <property type="match status" value="1"/>
</dbReference>